<keyword evidence="1" id="KW-0472">Membrane</keyword>
<keyword evidence="1" id="KW-1133">Transmembrane helix</keyword>
<keyword evidence="1" id="KW-0812">Transmembrane</keyword>
<evidence type="ECO:0000313" key="2">
    <source>
        <dbReference type="EMBL" id="GAI18946.1"/>
    </source>
</evidence>
<name>X1MLK2_9ZZZZ</name>
<organism evidence="2">
    <name type="scientific">marine sediment metagenome</name>
    <dbReference type="NCBI Taxonomy" id="412755"/>
    <lineage>
        <taxon>unclassified sequences</taxon>
        <taxon>metagenomes</taxon>
        <taxon>ecological metagenomes</taxon>
    </lineage>
</organism>
<dbReference type="AlphaFoldDB" id="X1MLK2"/>
<proteinExistence type="predicted"/>
<sequence length="31" mass="3317">MPKKGYLGCSFPVLIGGLVVFLALFIVSFIS</sequence>
<protein>
    <submittedName>
        <fullName evidence="2">Uncharacterized protein</fullName>
    </submittedName>
</protein>
<accession>X1MLK2</accession>
<feature type="transmembrane region" description="Helical" evidence="1">
    <location>
        <begin position="7"/>
        <end position="30"/>
    </location>
</feature>
<gene>
    <name evidence="2" type="ORF">S06H3_36725</name>
</gene>
<evidence type="ECO:0000256" key="1">
    <source>
        <dbReference type="SAM" id="Phobius"/>
    </source>
</evidence>
<feature type="non-terminal residue" evidence="2">
    <location>
        <position position="31"/>
    </location>
</feature>
<comment type="caution">
    <text evidence="2">The sequence shown here is derived from an EMBL/GenBank/DDBJ whole genome shotgun (WGS) entry which is preliminary data.</text>
</comment>
<reference evidence="2" key="1">
    <citation type="journal article" date="2014" name="Front. Microbiol.">
        <title>High frequency of phylogenetically diverse reductive dehalogenase-homologous genes in deep subseafloor sedimentary metagenomes.</title>
        <authorList>
            <person name="Kawai M."/>
            <person name="Futagami T."/>
            <person name="Toyoda A."/>
            <person name="Takaki Y."/>
            <person name="Nishi S."/>
            <person name="Hori S."/>
            <person name="Arai W."/>
            <person name="Tsubouchi T."/>
            <person name="Morono Y."/>
            <person name="Uchiyama I."/>
            <person name="Ito T."/>
            <person name="Fujiyama A."/>
            <person name="Inagaki F."/>
            <person name="Takami H."/>
        </authorList>
    </citation>
    <scope>NUCLEOTIDE SEQUENCE</scope>
    <source>
        <strain evidence="2">Expedition CK06-06</strain>
    </source>
</reference>
<dbReference type="EMBL" id="BARV01022267">
    <property type="protein sequence ID" value="GAI18946.1"/>
    <property type="molecule type" value="Genomic_DNA"/>
</dbReference>